<reference evidence="2" key="1">
    <citation type="submission" date="2017-09" db="EMBL/GenBank/DDBJ databases">
        <title>Depth-based differentiation of microbial function through sediment-hosted aquifers and enrichment of novel symbionts in the deep terrestrial subsurface.</title>
        <authorList>
            <person name="Probst A.J."/>
            <person name="Ladd B."/>
            <person name="Jarett J.K."/>
            <person name="Geller-Mcgrath D.E."/>
            <person name="Sieber C.M.K."/>
            <person name="Emerson J.B."/>
            <person name="Anantharaman K."/>
            <person name="Thomas B.C."/>
            <person name="Malmstrom R."/>
            <person name="Stieglmeier M."/>
            <person name="Klingl A."/>
            <person name="Woyke T."/>
            <person name="Ryan C.M."/>
            <person name="Banfield J.F."/>
        </authorList>
    </citation>
    <scope>NUCLEOTIDE SEQUENCE [LARGE SCALE GENOMIC DNA]</scope>
</reference>
<evidence type="ECO:0000313" key="1">
    <source>
        <dbReference type="EMBL" id="PJA14073.1"/>
    </source>
</evidence>
<sequence>MPLFVLHQDFEHIIRKIFQLHQQETLNAGFVVVLNEKYLRHLLQKKENELARFPFLITFSVE</sequence>
<protein>
    <submittedName>
        <fullName evidence="1">Uncharacterized protein</fullName>
    </submittedName>
</protein>
<dbReference type="AlphaFoldDB" id="A0A2M7W1Z8"/>
<dbReference type="Proteomes" id="UP000228952">
    <property type="component" value="Unassembled WGS sequence"/>
</dbReference>
<accession>A0A2M7W1Z8</accession>
<gene>
    <name evidence="1" type="ORF">COX64_02480</name>
</gene>
<proteinExistence type="predicted"/>
<name>A0A2M7W1Z8_9BACT</name>
<organism evidence="1 2">
    <name type="scientific">Candidatus Dojkabacteria bacterium CG_4_10_14_0_2_um_filter_Dojkabacteria_WS6_41_15</name>
    <dbReference type="NCBI Taxonomy" id="2014249"/>
    <lineage>
        <taxon>Bacteria</taxon>
        <taxon>Candidatus Dojkabacteria</taxon>
    </lineage>
</organism>
<evidence type="ECO:0000313" key="2">
    <source>
        <dbReference type="Proteomes" id="UP000228952"/>
    </source>
</evidence>
<comment type="caution">
    <text evidence="1">The sequence shown here is derived from an EMBL/GenBank/DDBJ whole genome shotgun (WGS) entry which is preliminary data.</text>
</comment>
<dbReference type="EMBL" id="PFQB01000063">
    <property type="protein sequence ID" value="PJA14073.1"/>
    <property type="molecule type" value="Genomic_DNA"/>
</dbReference>